<evidence type="ECO:0000313" key="2">
    <source>
        <dbReference type="EMBL" id="GFO13877.1"/>
    </source>
</evidence>
<sequence length="199" mass="21597">MTLGNLLTDTSTQPWSFFQQTRQYGPGQSFNRHANTAPVILPADTSTWSCPQQSDHRLSGPPSGQGTGGGARTRDIRVPADLKADSLATVPPTPPTIVCRTLDYLASNYVITVLYCIDCRKGGWVLYIASPQQGDLRLLGPPSGRDADGGGRTRDRRVPADLRVDSVPPTPPIVVKSDEKYTIVTWSFAGIFFNGTYES</sequence>
<accession>A0AAV4B418</accession>
<proteinExistence type="predicted"/>
<evidence type="ECO:0000256" key="1">
    <source>
        <dbReference type="SAM" id="MobiDB-lite"/>
    </source>
</evidence>
<gene>
    <name evidence="2" type="ORF">PoB_004038200</name>
</gene>
<dbReference type="EMBL" id="BLXT01004515">
    <property type="protein sequence ID" value="GFO13877.1"/>
    <property type="molecule type" value="Genomic_DNA"/>
</dbReference>
<comment type="caution">
    <text evidence="2">The sequence shown here is derived from an EMBL/GenBank/DDBJ whole genome shotgun (WGS) entry which is preliminary data.</text>
</comment>
<protein>
    <submittedName>
        <fullName evidence="2">Uncharacterized protein</fullName>
    </submittedName>
</protein>
<reference evidence="2 3" key="1">
    <citation type="journal article" date="2021" name="Elife">
        <title>Chloroplast acquisition without the gene transfer in kleptoplastic sea slugs, Plakobranchus ocellatus.</title>
        <authorList>
            <person name="Maeda T."/>
            <person name="Takahashi S."/>
            <person name="Yoshida T."/>
            <person name="Shimamura S."/>
            <person name="Takaki Y."/>
            <person name="Nagai Y."/>
            <person name="Toyoda A."/>
            <person name="Suzuki Y."/>
            <person name="Arimoto A."/>
            <person name="Ishii H."/>
            <person name="Satoh N."/>
            <person name="Nishiyama T."/>
            <person name="Hasebe M."/>
            <person name="Maruyama T."/>
            <person name="Minagawa J."/>
            <person name="Obokata J."/>
            <person name="Shigenobu S."/>
        </authorList>
    </citation>
    <scope>NUCLEOTIDE SEQUENCE [LARGE SCALE GENOMIC DNA]</scope>
</reference>
<name>A0AAV4B418_9GAST</name>
<feature type="region of interest" description="Disordered" evidence="1">
    <location>
        <begin position="138"/>
        <end position="158"/>
    </location>
</feature>
<organism evidence="2 3">
    <name type="scientific">Plakobranchus ocellatus</name>
    <dbReference type="NCBI Taxonomy" id="259542"/>
    <lineage>
        <taxon>Eukaryota</taxon>
        <taxon>Metazoa</taxon>
        <taxon>Spiralia</taxon>
        <taxon>Lophotrochozoa</taxon>
        <taxon>Mollusca</taxon>
        <taxon>Gastropoda</taxon>
        <taxon>Heterobranchia</taxon>
        <taxon>Euthyneura</taxon>
        <taxon>Panpulmonata</taxon>
        <taxon>Sacoglossa</taxon>
        <taxon>Placobranchoidea</taxon>
        <taxon>Plakobranchidae</taxon>
        <taxon>Plakobranchus</taxon>
    </lineage>
</organism>
<evidence type="ECO:0000313" key="3">
    <source>
        <dbReference type="Proteomes" id="UP000735302"/>
    </source>
</evidence>
<feature type="compositionally biased region" description="Basic and acidic residues" evidence="1">
    <location>
        <begin position="145"/>
        <end position="158"/>
    </location>
</feature>
<dbReference type="Proteomes" id="UP000735302">
    <property type="component" value="Unassembled WGS sequence"/>
</dbReference>
<feature type="region of interest" description="Disordered" evidence="1">
    <location>
        <begin position="45"/>
        <end position="73"/>
    </location>
</feature>
<dbReference type="AlphaFoldDB" id="A0AAV4B418"/>
<keyword evidence="3" id="KW-1185">Reference proteome</keyword>